<dbReference type="EMBL" id="VUJX02000013">
    <property type="protein sequence ID" value="KAL0929877.1"/>
    <property type="molecule type" value="Genomic_DNA"/>
</dbReference>
<keyword evidence="2" id="KW-1185">Reference proteome</keyword>
<comment type="caution">
    <text evidence="1">The sequence shown here is derived from an EMBL/GenBank/DDBJ whole genome shotgun (WGS) entry which is preliminary data.</text>
</comment>
<accession>A0ACC3YDJ8</accession>
<proteinExistence type="predicted"/>
<reference evidence="1 2" key="1">
    <citation type="journal article" date="2020" name="Phytopathology">
        <title>Genome Sequence Resources of Colletotrichum truncatum, C. plurivorum, C. musicola, and C. sojae: Four Species Pathogenic to Soybean (Glycine max).</title>
        <authorList>
            <person name="Rogerio F."/>
            <person name="Boufleur T.R."/>
            <person name="Ciampi-Guillardi M."/>
            <person name="Sukno S.A."/>
            <person name="Thon M.R."/>
            <person name="Massola Junior N.S."/>
            <person name="Baroncelli R."/>
        </authorList>
    </citation>
    <scope>NUCLEOTIDE SEQUENCE [LARGE SCALE GENOMIC DNA]</scope>
    <source>
        <strain evidence="1 2">CMES1059</strain>
    </source>
</reference>
<evidence type="ECO:0000313" key="2">
    <source>
        <dbReference type="Proteomes" id="UP000805649"/>
    </source>
</evidence>
<sequence>MHAPSFLTLFVSASGALAVSTCALAPTPKRGPDVVGTCTNVSDTKCVGRDISIWFSPPRGNTGGVLRIRNNDKNIRKIVQVRQDNIATNFWINGGDECVTSNLRMTGINGYSSWYNA</sequence>
<name>A0ACC3YDJ8_COLTU</name>
<evidence type="ECO:0000313" key="1">
    <source>
        <dbReference type="EMBL" id="KAL0929877.1"/>
    </source>
</evidence>
<protein>
    <submittedName>
        <fullName evidence="1">Uncharacterized protein</fullName>
    </submittedName>
</protein>
<gene>
    <name evidence="1" type="ORF">CTRU02_215086</name>
</gene>
<organism evidence="1 2">
    <name type="scientific">Colletotrichum truncatum</name>
    <name type="common">Anthracnose fungus</name>
    <name type="synonym">Colletotrichum capsici</name>
    <dbReference type="NCBI Taxonomy" id="5467"/>
    <lineage>
        <taxon>Eukaryota</taxon>
        <taxon>Fungi</taxon>
        <taxon>Dikarya</taxon>
        <taxon>Ascomycota</taxon>
        <taxon>Pezizomycotina</taxon>
        <taxon>Sordariomycetes</taxon>
        <taxon>Hypocreomycetidae</taxon>
        <taxon>Glomerellales</taxon>
        <taxon>Glomerellaceae</taxon>
        <taxon>Colletotrichum</taxon>
        <taxon>Colletotrichum truncatum species complex</taxon>
    </lineage>
</organism>
<dbReference type="Proteomes" id="UP000805649">
    <property type="component" value="Unassembled WGS sequence"/>
</dbReference>